<name>A0A3S2V025_9BURK</name>
<gene>
    <name evidence="1" type="ORF">EOD73_12885</name>
</gene>
<accession>A0A3S2V025</accession>
<evidence type="ECO:0000313" key="1">
    <source>
        <dbReference type="EMBL" id="RVT85007.1"/>
    </source>
</evidence>
<proteinExistence type="predicted"/>
<dbReference type="OrthoDB" id="8592924at2"/>
<organism evidence="1 2">
    <name type="scientific">Inhella crocodyli</name>
    <dbReference type="NCBI Taxonomy" id="2499851"/>
    <lineage>
        <taxon>Bacteria</taxon>
        <taxon>Pseudomonadati</taxon>
        <taxon>Pseudomonadota</taxon>
        <taxon>Betaproteobacteria</taxon>
        <taxon>Burkholderiales</taxon>
        <taxon>Sphaerotilaceae</taxon>
        <taxon>Inhella</taxon>
    </lineage>
</organism>
<dbReference type="Gene3D" id="3.40.190.10">
    <property type="entry name" value="Periplasmic binding protein-like II"/>
    <property type="match status" value="2"/>
</dbReference>
<protein>
    <recommendedName>
        <fullName evidence="3">Transporter substrate-binding domain-containing protein</fullName>
    </recommendedName>
</protein>
<evidence type="ECO:0008006" key="3">
    <source>
        <dbReference type="Google" id="ProtNLM"/>
    </source>
</evidence>
<sequence length="246" mass="27265">MPLSPAGALVQLREEHLDGVLPDLVELLARRLGCPVEARLTPRARQVKMFFETHEADIFWPAVRHPRRDAVARFAPFFKGVVHLVTRSDVSGVPVPGDIHALLARREWLGALVSGYTFGPTYDEFLRALSLQHRVTMVRDPSTALRMVQAGRVQFTVLNPLTVYGESLEADVGQYARFALHPLGGLPMYEGGAYVSRHSMPVDAQDRLLAALESMVAGGHVQRAMRRFYPPAVLRQELGPQGWAGP</sequence>
<dbReference type="SUPFAM" id="SSF53850">
    <property type="entry name" value="Periplasmic binding protein-like II"/>
    <property type="match status" value="1"/>
</dbReference>
<dbReference type="EMBL" id="SACM01000003">
    <property type="protein sequence ID" value="RVT85007.1"/>
    <property type="molecule type" value="Genomic_DNA"/>
</dbReference>
<dbReference type="Proteomes" id="UP000288587">
    <property type="component" value="Unassembled WGS sequence"/>
</dbReference>
<keyword evidence="2" id="KW-1185">Reference proteome</keyword>
<comment type="caution">
    <text evidence="1">The sequence shown here is derived from an EMBL/GenBank/DDBJ whole genome shotgun (WGS) entry which is preliminary data.</text>
</comment>
<dbReference type="AlphaFoldDB" id="A0A3S2V025"/>
<dbReference type="RefSeq" id="WP_127683409.1">
    <property type="nucleotide sequence ID" value="NZ_SACM01000003.1"/>
</dbReference>
<reference evidence="1 2" key="1">
    <citation type="submission" date="2019-01" db="EMBL/GenBank/DDBJ databases">
        <authorList>
            <person name="Chen W.-M."/>
        </authorList>
    </citation>
    <scope>NUCLEOTIDE SEQUENCE [LARGE SCALE GENOMIC DNA]</scope>
    <source>
        <strain evidence="1 2">CCP-18</strain>
    </source>
</reference>
<evidence type="ECO:0000313" key="2">
    <source>
        <dbReference type="Proteomes" id="UP000288587"/>
    </source>
</evidence>